<feature type="region of interest" description="Disordered" evidence="10">
    <location>
        <begin position="413"/>
        <end position="432"/>
    </location>
</feature>
<dbReference type="InterPro" id="IPR001722">
    <property type="entry name" value="Glyco_hydro_7"/>
</dbReference>
<dbReference type="GO" id="GO:0016162">
    <property type="term" value="F:cellulose 1,4-beta-cellobiosidase activity"/>
    <property type="evidence" value="ECO:0007669"/>
    <property type="project" value="UniProtKB-EC"/>
</dbReference>
<dbReference type="CDD" id="cd07999">
    <property type="entry name" value="GH7_CBH_EG"/>
    <property type="match status" value="1"/>
</dbReference>
<protein>
    <recommendedName>
        <fullName evidence="3">cellulose 1,4-beta-cellobiosidase (non-reducing end)</fullName>
        <ecNumber evidence="3">3.2.1.91</ecNumber>
    </recommendedName>
</protein>
<evidence type="ECO:0000256" key="2">
    <source>
        <dbReference type="ARBA" id="ARBA00006044"/>
    </source>
</evidence>
<evidence type="ECO:0000256" key="10">
    <source>
        <dbReference type="SAM" id="MobiDB-lite"/>
    </source>
</evidence>
<comment type="catalytic activity">
    <reaction evidence="1">
        <text>Hydrolysis of (1-&gt;4)-beta-D-glucosidic linkages in cellulose and cellotetraose, releasing cellobiose from the non-reducing ends of the chains.</text>
        <dbReference type="EC" id="3.2.1.91"/>
    </reaction>
</comment>
<comment type="similarity">
    <text evidence="2">Belongs to the glycosyl hydrolase 7 (cellulase C) family.</text>
</comment>
<keyword evidence="6" id="KW-0136">Cellulose degradation</keyword>
<evidence type="ECO:0000256" key="9">
    <source>
        <dbReference type="ARBA" id="ARBA00023326"/>
    </source>
</evidence>
<dbReference type="CAZy" id="GH7">
    <property type="family name" value="Glycoside Hydrolase Family 7"/>
</dbReference>
<dbReference type="PANTHER" id="PTHR33753">
    <property type="entry name" value="1,4-BETA-D-GLUCAN CELLOBIOHYDROLASE B"/>
    <property type="match status" value="1"/>
</dbReference>
<dbReference type="InterPro" id="IPR037019">
    <property type="entry name" value="Glyco_hydro_7_sf"/>
</dbReference>
<organism evidence="12">
    <name type="scientific">uncultured symbiotic protist of Cryptocercus punctulatus</name>
    <dbReference type="NCBI Taxonomy" id="403662"/>
    <lineage>
        <taxon>Eukaryota</taxon>
        <taxon>environmental samples</taxon>
    </lineage>
</organism>
<proteinExistence type="evidence at transcript level"/>
<sequence>MFLALFVLGKSLGIATNQAENHPKLTWTRYQSKGSGQTVNGEVVLDSNWRWTHHSGTNCYDGNTWSTSLCPDPQTCSSNCDLDGADYPGTYGISSSGNSLKLGFVTHGSYSTNIGSRVYLLRDSKNYEMFKLKNKEFTFTVDDSKLPCGLNGALYFVAMEEDGGVAKNSINKAGAQYGTGYCDAQCPHDMKFINGEANVLDWKPQSNDENSGNGRYGACCIEMDIWEANSMATAYTPHVCTVTGIHRCEGTECGDTDANQRYNGICDKDGCDFNSYRMGDKSFFGVGKTVDSSKPVTVVTQFVTSNGQDGGTLSEIKRKYVQGGKVIENSKVNIAGITAVNSITDTFCNEQKKAFGDNNDFEKKGGLGALSKQLDLGMVLVLSLWDDHSVNMLWLDSTYPTDAAAGALGTERGACATSSGKPSDVESQSPDASVTFSDIKFGPIDSTY</sequence>
<evidence type="ECO:0000256" key="4">
    <source>
        <dbReference type="ARBA" id="ARBA00022729"/>
    </source>
</evidence>
<evidence type="ECO:0000256" key="6">
    <source>
        <dbReference type="ARBA" id="ARBA00023001"/>
    </source>
</evidence>
<dbReference type="EMBL" id="AB274705">
    <property type="protein sequence ID" value="BAF57464.1"/>
    <property type="molecule type" value="mRNA"/>
</dbReference>
<evidence type="ECO:0000256" key="11">
    <source>
        <dbReference type="SAM" id="SignalP"/>
    </source>
</evidence>
<evidence type="ECO:0000256" key="1">
    <source>
        <dbReference type="ARBA" id="ARBA00001641"/>
    </source>
</evidence>
<keyword evidence="5 12" id="KW-0378">Hydrolase</keyword>
<feature type="compositionally biased region" description="Polar residues" evidence="10">
    <location>
        <begin position="416"/>
        <end position="432"/>
    </location>
</feature>
<dbReference type="InterPro" id="IPR013320">
    <property type="entry name" value="ConA-like_dom_sf"/>
</dbReference>
<dbReference type="SUPFAM" id="SSF49899">
    <property type="entry name" value="Concanavalin A-like lectins/glucanases"/>
    <property type="match status" value="1"/>
</dbReference>
<feature type="chain" id="PRO_5002675106" description="cellulose 1,4-beta-cellobiosidase (non-reducing end)" evidence="11">
    <location>
        <begin position="20"/>
        <end position="448"/>
    </location>
</feature>
<evidence type="ECO:0000313" key="12">
    <source>
        <dbReference type="EMBL" id="BAF57464.1"/>
    </source>
</evidence>
<dbReference type="PANTHER" id="PTHR33753:SF2">
    <property type="entry name" value="GLYCOSIDE HYDROLASE FAMILY 7 PROTEIN"/>
    <property type="match status" value="1"/>
</dbReference>
<evidence type="ECO:0000256" key="3">
    <source>
        <dbReference type="ARBA" id="ARBA00012561"/>
    </source>
</evidence>
<dbReference type="FunFam" id="2.70.100.10:FF:000001">
    <property type="entry name" value="Glucanase"/>
    <property type="match status" value="1"/>
</dbReference>
<keyword evidence="8" id="KW-0326">Glycosidase</keyword>
<evidence type="ECO:0000256" key="8">
    <source>
        <dbReference type="ARBA" id="ARBA00023295"/>
    </source>
</evidence>
<accession>A4UX54</accession>
<evidence type="ECO:0000256" key="7">
    <source>
        <dbReference type="ARBA" id="ARBA00023277"/>
    </source>
</evidence>
<reference evidence="12" key="1">
    <citation type="journal article" date="2010" name="PLoS ONE">
        <title>Phylogenetic analysis of cellulolytic enzyme genes from representative lineages of termites and a related cockroach.</title>
        <authorList>
            <person name="Todaka N."/>
            <person name="Inoue T."/>
            <person name="Saita K."/>
            <person name="Ohkuma M."/>
            <person name="Nalepa C.A."/>
            <person name="Lenz M."/>
            <person name="Kudo T."/>
            <person name="Moriya S."/>
        </authorList>
    </citation>
    <scope>NUCLEOTIDE SEQUENCE</scope>
</reference>
<dbReference type="EC" id="3.2.1.91" evidence="3"/>
<dbReference type="PRINTS" id="PR00734">
    <property type="entry name" value="GLHYDRLASE7"/>
</dbReference>
<dbReference type="Gene3D" id="2.70.100.10">
    <property type="entry name" value="Glycoside hydrolase, family 7, domain"/>
    <property type="match status" value="1"/>
</dbReference>
<dbReference type="AlphaFoldDB" id="A4UX54"/>
<evidence type="ECO:0000256" key="5">
    <source>
        <dbReference type="ARBA" id="ARBA00022801"/>
    </source>
</evidence>
<keyword evidence="9" id="KW-0624">Polysaccharide degradation</keyword>
<keyword evidence="7" id="KW-0119">Carbohydrate metabolism</keyword>
<dbReference type="GO" id="GO:0030245">
    <property type="term" value="P:cellulose catabolic process"/>
    <property type="evidence" value="ECO:0007669"/>
    <property type="project" value="UniProtKB-KW"/>
</dbReference>
<feature type="signal peptide" evidence="11">
    <location>
        <begin position="1"/>
        <end position="19"/>
    </location>
</feature>
<keyword evidence="4 11" id="KW-0732">Signal</keyword>
<name>A4UX54_9EUKA</name>
<dbReference type="Pfam" id="PF00840">
    <property type="entry name" value="Glyco_hydro_7"/>
    <property type="match status" value="1"/>
</dbReference>